<evidence type="ECO:0000259" key="1">
    <source>
        <dbReference type="Pfam" id="PF03007"/>
    </source>
</evidence>
<accession>A0A8J2PIL5</accession>
<organism evidence="2 3">
    <name type="scientific">Allacma fusca</name>
    <dbReference type="NCBI Taxonomy" id="39272"/>
    <lineage>
        <taxon>Eukaryota</taxon>
        <taxon>Metazoa</taxon>
        <taxon>Ecdysozoa</taxon>
        <taxon>Arthropoda</taxon>
        <taxon>Hexapoda</taxon>
        <taxon>Collembola</taxon>
        <taxon>Symphypleona</taxon>
        <taxon>Sminthuridae</taxon>
        <taxon>Allacma</taxon>
    </lineage>
</organism>
<name>A0A8J2PIL5_9HEXA</name>
<dbReference type="GO" id="GO:0045017">
    <property type="term" value="P:glycerolipid biosynthetic process"/>
    <property type="evidence" value="ECO:0007669"/>
    <property type="project" value="InterPro"/>
</dbReference>
<dbReference type="Pfam" id="PF03007">
    <property type="entry name" value="WS_DGAT_cat"/>
    <property type="match status" value="1"/>
</dbReference>
<dbReference type="GO" id="GO:0004144">
    <property type="term" value="F:diacylglycerol O-acyltransferase activity"/>
    <property type="evidence" value="ECO:0007669"/>
    <property type="project" value="InterPro"/>
</dbReference>
<evidence type="ECO:0000313" key="2">
    <source>
        <dbReference type="EMBL" id="CAG7823229.1"/>
    </source>
</evidence>
<feature type="non-terminal residue" evidence="2">
    <location>
        <position position="1"/>
    </location>
</feature>
<dbReference type="AlphaFoldDB" id="A0A8J2PIL5"/>
<dbReference type="Proteomes" id="UP000708208">
    <property type="component" value="Unassembled WGS sequence"/>
</dbReference>
<comment type="caution">
    <text evidence="2">The sequence shown here is derived from an EMBL/GenBank/DDBJ whole genome shotgun (WGS) entry which is preliminary data.</text>
</comment>
<dbReference type="OrthoDB" id="619536at2759"/>
<proteinExistence type="predicted"/>
<dbReference type="EMBL" id="CAJVCH010528830">
    <property type="protein sequence ID" value="CAG7823229.1"/>
    <property type="molecule type" value="Genomic_DNA"/>
</dbReference>
<keyword evidence="3" id="KW-1185">Reference proteome</keyword>
<dbReference type="InterPro" id="IPR004255">
    <property type="entry name" value="O-acyltransferase_WSD1_N"/>
</dbReference>
<evidence type="ECO:0000313" key="3">
    <source>
        <dbReference type="Proteomes" id="UP000708208"/>
    </source>
</evidence>
<reference evidence="2" key="1">
    <citation type="submission" date="2021-06" db="EMBL/GenBank/DDBJ databases">
        <authorList>
            <person name="Hodson N. C."/>
            <person name="Mongue J. A."/>
            <person name="Jaron S. K."/>
        </authorList>
    </citation>
    <scope>NUCLEOTIDE SEQUENCE</scope>
</reference>
<gene>
    <name evidence="2" type="ORF">AFUS01_LOCUS33456</name>
</gene>
<protein>
    <recommendedName>
        <fullName evidence="1">O-acyltransferase WSD1-like N-terminal domain-containing protein</fullName>
    </recommendedName>
</protein>
<feature type="domain" description="O-acyltransferase WSD1-like N-terminal" evidence="1">
    <location>
        <begin position="20"/>
        <end position="114"/>
    </location>
</feature>
<sequence length="251" mass="28823">QNQHKFGLLKRTWEDFGGWAFWKIDTEFDLRNHIRNYDYQGSMAVPNPCNENDLHSVLPELFEAPWDRKRSPWEMLRIENFQYKGQQSTAFILRMDHALGDGFSISNFMETFLSCEFLIPKSKFNERKIGLLEKVGLLFRVPYDVAKNLETAFSAKGLLEIRPGEKGDIISVNPIVGVETIKIIKNHFKVNYAAVIYAAACGAIERALKMSGQDPPEWLKGGFIIPKRNHPGGICIHVFVKFKQKNTNFVL</sequence>
<feature type="non-terminal residue" evidence="2">
    <location>
        <position position="251"/>
    </location>
</feature>